<reference evidence="1" key="2">
    <citation type="journal article" date="2015" name="Fish Shellfish Immunol.">
        <title>Early steps in the European eel (Anguilla anguilla)-Vibrio vulnificus interaction in the gills: Role of the RtxA13 toxin.</title>
        <authorList>
            <person name="Callol A."/>
            <person name="Pajuelo D."/>
            <person name="Ebbesson L."/>
            <person name="Teles M."/>
            <person name="MacKenzie S."/>
            <person name="Amaro C."/>
        </authorList>
    </citation>
    <scope>NUCLEOTIDE SEQUENCE</scope>
</reference>
<accession>A0A0E9W3Q9</accession>
<organism evidence="1">
    <name type="scientific">Anguilla anguilla</name>
    <name type="common">European freshwater eel</name>
    <name type="synonym">Muraena anguilla</name>
    <dbReference type="NCBI Taxonomy" id="7936"/>
    <lineage>
        <taxon>Eukaryota</taxon>
        <taxon>Metazoa</taxon>
        <taxon>Chordata</taxon>
        <taxon>Craniata</taxon>
        <taxon>Vertebrata</taxon>
        <taxon>Euteleostomi</taxon>
        <taxon>Actinopterygii</taxon>
        <taxon>Neopterygii</taxon>
        <taxon>Teleostei</taxon>
        <taxon>Anguilliformes</taxon>
        <taxon>Anguillidae</taxon>
        <taxon>Anguilla</taxon>
    </lineage>
</organism>
<name>A0A0E9W3Q9_ANGAN</name>
<evidence type="ECO:0000313" key="1">
    <source>
        <dbReference type="EMBL" id="JAH85004.1"/>
    </source>
</evidence>
<dbReference type="EMBL" id="GBXM01023573">
    <property type="protein sequence ID" value="JAH85004.1"/>
    <property type="molecule type" value="Transcribed_RNA"/>
</dbReference>
<sequence length="49" mass="5607">MNISFPGAHETTIDRKSVWNKTAFTLVSFSDHHGHCFIIISLYIKLICL</sequence>
<dbReference type="AlphaFoldDB" id="A0A0E9W3Q9"/>
<proteinExistence type="predicted"/>
<reference evidence="1" key="1">
    <citation type="submission" date="2014-11" db="EMBL/GenBank/DDBJ databases">
        <authorList>
            <person name="Amaro Gonzalez C."/>
        </authorList>
    </citation>
    <scope>NUCLEOTIDE SEQUENCE</scope>
</reference>
<protein>
    <submittedName>
        <fullName evidence="1">Uncharacterized protein</fullName>
    </submittedName>
</protein>